<dbReference type="AlphaFoldDB" id="A0A413YKI7"/>
<evidence type="ECO:0000256" key="1">
    <source>
        <dbReference type="SAM" id="MobiDB-lite"/>
    </source>
</evidence>
<name>A0A413YKI7_9FIRM</name>
<feature type="region of interest" description="Disordered" evidence="1">
    <location>
        <begin position="189"/>
        <end position="216"/>
    </location>
</feature>
<gene>
    <name evidence="3" type="ORF">DW860_07800</name>
</gene>
<feature type="transmembrane region" description="Helical" evidence="2">
    <location>
        <begin position="98"/>
        <end position="117"/>
    </location>
</feature>
<sequence length="354" mass="40390">MLELMLDRHVIYVLMGMSTFAGVVSKVIVGRTLRKLVAAAESMGKSNHPLMRLVRAKFEHTCMISEKVENVGVFVDKYLYEYRVGGVRLHAWRRLQMAGAGLCLILGGVGAIISYRIKGATEQTAMIGGTGVALALIVFLVHMLTDEEYRLEAVRNYMVDYLENIYQHRYEKTYKKEVLAEEARSEEARIAESARTQENTGMTKNTRTAEEERMGENTRMPEEARMGENIRMPEEARMGENIRMPEEARIRENTRMPENAGTAEGDNLPGESVNQKKQKPKQEFPGSMDSLLWAMYKTEPLQVEDDRKVKKTAISQKPGKTEKIEKTIESEETKAQDEANRNQRIREILEEFMA</sequence>
<feature type="compositionally biased region" description="Basic and acidic residues" evidence="1">
    <location>
        <begin position="207"/>
        <end position="216"/>
    </location>
</feature>
<feature type="transmembrane region" description="Helical" evidence="2">
    <location>
        <begin position="123"/>
        <end position="145"/>
    </location>
</feature>
<proteinExistence type="predicted"/>
<dbReference type="Proteomes" id="UP000284742">
    <property type="component" value="Unassembled WGS sequence"/>
</dbReference>
<keyword evidence="2" id="KW-1133">Transmembrane helix</keyword>
<feature type="transmembrane region" description="Helical" evidence="2">
    <location>
        <begin position="12"/>
        <end position="29"/>
    </location>
</feature>
<keyword evidence="2" id="KW-0812">Transmembrane</keyword>
<comment type="caution">
    <text evidence="3">The sequence shown here is derived from an EMBL/GenBank/DDBJ whole genome shotgun (WGS) entry which is preliminary data.</text>
</comment>
<accession>A0A413YKI7</accession>
<keyword evidence="2" id="KW-0472">Membrane</keyword>
<evidence type="ECO:0000313" key="4">
    <source>
        <dbReference type="Proteomes" id="UP000284742"/>
    </source>
</evidence>
<evidence type="ECO:0000313" key="3">
    <source>
        <dbReference type="EMBL" id="RHC08190.1"/>
    </source>
</evidence>
<dbReference type="RefSeq" id="WP_118404173.1">
    <property type="nucleotide sequence ID" value="NZ_QSHK01000004.1"/>
</dbReference>
<feature type="region of interest" description="Disordered" evidence="1">
    <location>
        <begin position="252"/>
        <end position="285"/>
    </location>
</feature>
<organism evidence="3 4">
    <name type="scientific">Dorea formicigenerans</name>
    <dbReference type="NCBI Taxonomy" id="39486"/>
    <lineage>
        <taxon>Bacteria</taxon>
        <taxon>Bacillati</taxon>
        <taxon>Bacillota</taxon>
        <taxon>Clostridia</taxon>
        <taxon>Lachnospirales</taxon>
        <taxon>Lachnospiraceae</taxon>
        <taxon>Dorea</taxon>
    </lineage>
</organism>
<reference evidence="3 4" key="1">
    <citation type="submission" date="2018-08" db="EMBL/GenBank/DDBJ databases">
        <title>A genome reference for cultivated species of the human gut microbiota.</title>
        <authorList>
            <person name="Zou Y."/>
            <person name="Xue W."/>
            <person name="Luo G."/>
        </authorList>
    </citation>
    <scope>NUCLEOTIDE SEQUENCE [LARGE SCALE GENOMIC DNA]</scope>
    <source>
        <strain evidence="3 4">AM37-5</strain>
    </source>
</reference>
<evidence type="ECO:0000256" key="2">
    <source>
        <dbReference type="SAM" id="Phobius"/>
    </source>
</evidence>
<feature type="compositionally biased region" description="Polar residues" evidence="1">
    <location>
        <begin position="196"/>
        <end position="206"/>
    </location>
</feature>
<dbReference type="EMBL" id="QSHK01000004">
    <property type="protein sequence ID" value="RHC08190.1"/>
    <property type="molecule type" value="Genomic_DNA"/>
</dbReference>
<protein>
    <submittedName>
        <fullName evidence="3">Uncharacterized protein</fullName>
    </submittedName>
</protein>